<reference evidence="3 4" key="1">
    <citation type="submission" date="2023-01" db="EMBL/GenBank/DDBJ databases">
        <title>Complete genome sequence of Muricauda aquimarina strain IFOP_LL357.</title>
        <authorList>
            <person name="Gajardo G."/>
            <person name="Ueki S."/>
            <person name="Maruyama F."/>
        </authorList>
    </citation>
    <scope>NUCLEOTIDE SEQUENCE [LARGE SCALE GENOMIC DNA]</scope>
    <source>
        <strain evidence="3 4">IFOP_LL357</strain>
    </source>
</reference>
<name>A0AA48KSA2_9FLAO</name>
<evidence type="ECO:0000313" key="3">
    <source>
        <dbReference type="EMBL" id="BDW93981.1"/>
    </source>
</evidence>
<feature type="domain" description="DUF7507" evidence="2">
    <location>
        <begin position="319"/>
        <end position="419"/>
    </location>
</feature>
<feature type="compositionally biased region" description="Polar residues" evidence="1">
    <location>
        <begin position="1090"/>
        <end position="1105"/>
    </location>
</feature>
<gene>
    <name evidence="3" type="ORF">MACH07_28130</name>
</gene>
<evidence type="ECO:0000313" key="4">
    <source>
        <dbReference type="Proteomes" id="UP001330184"/>
    </source>
</evidence>
<feature type="region of interest" description="Disordered" evidence="1">
    <location>
        <begin position="1081"/>
        <end position="1105"/>
    </location>
</feature>
<dbReference type="EMBL" id="AP027268">
    <property type="protein sequence ID" value="BDW93981.1"/>
    <property type="molecule type" value="Genomic_DNA"/>
</dbReference>
<feature type="domain" description="DUF7507" evidence="2">
    <location>
        <begin position="1246"/>
        <end position="1347"/>
    </location>
</feature>
<accession>A0AA48KSA2</accession>
<protein>
    <recommendedName>
        <fullName evidence="2">DUF7507 domain-containing protein</fullName>
    </recommendedName>
</protein>
<feature type="domain" description="DUF7507" evidence="2">
    <location>
        <begin position="977"/>
        <end position="1077"/>
    </location>
</feature>
<feature type="domain" description="DUF7507" evidence="2">
    <location>
        <begin position="712"/>
        <end position="815"/>
    </location>
</feature>
<proteinExistence type="predicted"/>
<dbReference type="Proteomes" id="UP001330184">
    <property type="component" value="Chromosome"/>
</dbReference>
<feature type="domain" description="DUF7507" evidence="2">
    <location>
        <begin position="1112"/>
        <end position="1210"/>
    </location>
</feature>
<dbReference type="RefSeq" id="WP_338194972.1">
    <property type="nucleotide sequence ID" value="NZ_AP027268.1"/>
</dbReference>
<keyword evidence="4" id="KW-1185">Reference proteome</keyword>
<evidence type="ECO:0000259" key="2">
    <source>
        <dbReference type="Pfam" id="PF24346"/>
    </source>
</evidence>
<dbReference type="InterPro" id="IPR047589">
    <property type="entry name" value="DUF11_rpt"/>
</dbReference>
<feature type="domain" description="DUF7507" evidence="2">
    <location>
        <begin position="848"/>
        <end position="942"/>
    </location>
</feature>
<dbReference type="Pfam" id="PF24346">
    <property type="entry name" value="DUF7507"/>
    <property type="match status" value="8"/>
</dbReference>
<evidence type="ECO:0000256" key="1">
    <source>
        <dbReference type="SAM" id="MobiDB-lite"/>
    </source>
</evidence>
<dbReference type="NCBIfam" id="TIGR04131">
    <property type="entry name" value="Bac_Flav_CTERM"/>
    <property type="match status" value="1"/>
</dbReference>
<dbReference type="InterPro" id="IPR055354">
    <property type="entry name" value="DUF7507"/>
</dbReference>
<sequence>MKTRYKESNQRFHIGSILLLFTLISFSLALRAHTLNGYYTENAIYNNTTETGTNLYVPSIAVVMSGTVNGDCAAINYTVFIRNNSTNSESLTITEAIDINDPALIVNLTPVSGDTNNDGILDAGESWELNATRNLSPDDLSQDSFQNQVRVTCEVVGQPGVTTTDLSDNNLFNEDDPTVFDISSCRKIGAQLLAQTSDWFGNSPGCETLEYQLIVVNLSSSPQSLTNINISSLNTSLSFVLVDGDSNNNSFFDPGETWEYSASRPLNQSDFNTTITEQVSITAEANGTPTATVNDLSHPTDLLDDGNTNIDITNCEKGSIGLVKTGETLGNCNQVLYTFTLTHLNTVPYSFINVVLEDPALNGVISDPPVESGGSIAGELEPGETWTYQAFYTVVQDNITDGFVLNQAYVTAEAKNQTPLIVAVDASDHSDVDQDRETNTPLSNCDTSIGTVLKGKTFAFTDVSPGCSFVQFTLAIQNTSINQEPLHNITINNLGPNETIEGPIGVGVEDNILDFGENWEYVITRKLLDTEIDAGQTLDQAFVEAEMVNSPGTIVSDFSHPSDFSIDGETLIDLSFCTTGVALTKIGQSKGPLGEDNGCSSIEYTFFVTHTGQPTETFSSIAIEDPKLAGIIPAQPINGDNAPLGILEPGEVWEYVVVYPLSAEDITTGSVENHAYVLAESDTFPGKVASDISDFENINEDRPTIVDILTCTPRISLIKKGVAKDGQGVEGGCAFIDYSFAVTNESTEGQILENVTITDLNLPISIPLTPNEGDDVNPGQLDPGETWIFNTIEYQLTTEDRLNGQVENSALVKAALVGFPDVTVEDVSDFESADEDRPTIILLNDCEPRIGLIKTGVVNADCTAIDYTFTVTNESTSNELLENVVLTDLNLPMVINGPTGDENNISLLDPNETWVYTATQPITQDDINFGCFHNQAHVTSNVQAYPDFPIEDLSDDNSPDEDDVTEVDLSSCQNISVGLVKEGETVDIIDNDGCDDHIQYTFTVHNTGDAPLATVSIVDNLLQGNPILDDTSDDGSDGILSVGENWVFSGLYPLQQSDIDAGNVENTATVTAFNLCGTAEVQDQSDDDSPNANENDPTNTTISSDACEQGTASISLIKTGALEDLNQDGCQESILYTFTVTNNGDVALDSVILLDNLFGGEIVGPIAGSDVNEDGVLSPAESWTFEAIYAIVQEDIDLTFVENTATVTAEIFDTDIPLQDVSHPSDETLDGPTQTSVTDTACTTGAPSIELNKIGNLHDFNNDGCIESILYSFTVTNTGDFDLLEVVLQDDFLGGTVDGPDPNTDTGNDNVLSIGESWSYQVLYSLVLNDINSTINNQAVVSAKPESLNVLISDGDSDSTMVPSNVCTSGGPGIALVKTGGLDDLDLDGCNESIRYTFIVSNVGSTNLTDITLEDQKLDDVISTQLSPGEDIGDDGILSVGESWTFTANYSITEMDIENGSVVNQATVFASIVGQQTKVSDLSDDNSPLENNPTETLVPEEICTFTINDPDFEIFNGITPNGDGINDHFQINGIEAYPDNTLKVFNRWGALVYEAEGYGTGNKLFTGVSEGKATVSKENKLPGGTYFYILEFPNENPGAKSYSGYLFLSNNN</sequence>
<feature type="domain" description="DUF7507" evidence="2">
    <location>
        <begin position="599"/>
        <end position="681"/>
    </location>
</feature>
<organism evidence="3 4">
    <name type="scientific">Flagellimonas marinaquae</name>
    <dbReference type="NCBI Taxonomy" id="254955"/>
    <lineage>
        <taxon>Bacteria</taxon>
        <taxon>Pseudomonadati</taxon>
        <taxon>Bacteroidota</taxon>
        <taxon>Flavobacteriia</taxon>
        <taxon>Flavobacteriales</taxon>
        <taxon>Flavobacteriaceae</taxon>
        <taxon>Flagellimonas</taxon>
    </lineage>
</organism>
<dbReference type="NCBIfam" id="TIGR01451">
    <property type="entry name" value="B_ant_repeat"/>
    <property type="match status" value="1"/>
</dbReference>
<dbReference type="Pfam" id="PF13585">
    <property type="entry name" value="CHU_C"/>
    <property type="match status" value="1"/>
</dbReference>
<dbReference type="InterPro" id="IPR026341">
    <property type="entry name" value="T9SS_type_B"/>
</dbReference>
<feature type="domain" description="DUF7507" evidence="2">
    <location>
        <begin position="1372"/>
        <end position="1475"/>
    </location>
</feature>